<dbReference type="Proteomes" id="UP000646844">
    <property type="component" value="Unassembled WGS sequence"/>
</dbReference>
<feature type="transmembrane region" description="Helical" evidence="10">
    <location>
        <begin position="130"/>
        <end position="151"/>
    </location>
</feature>
<dbReference type="OMA" id="FIIGPHT"/>
<feature type="transmembrane region" description="Helical" evidence="10">
    <location>
        <begin position="232"/>
        <end position="261"/>
    </location>
</feature>
<evidence type="ECO:0000256" key="6">
    <source>
        <dbReference type="ARBA" id="ARBA00023053"/>
    </source>
</evidence>
<dbReference type="Gene3D" id="1.20.1530.20">
    <property type="match status" value="1"/>
</dbReference>
<dbReference type="PANTHER" id="PTHR43562:SF3">
    <property type="entry name" value="SODIUM ION_PROTON EXCHANGER (EUROFUNG)"/>
    <property type="match status" value="1"/>
</dbReference>
<feature type="transmembrane region" description="Helical" evidence="10">
    <location>
        <begin position="171"/>
        <end position="196"/>
    </location>
</feature>
<keyword evidence="6" id="KW-0915">Sodium</keyword>
<dbReference type="RefSeq" id="WP_010978619.1">
    <property type="nucleotide sequence ID" value="NZ_BAABQO010000007.1"/>
</dbReference>
<evidence type="ECO:0000256" key="8">
    <source>
        <dbReference type="ARBA" id="ARBA00023136"/>
    </source>
</evidence>
<feature type="transmembrane region" description="Helical" evidence="10">
    <location>
        <begin position="67"/>
        <end position="87"/>
    </location>
</feature>
<dbReference type="InterPro" id="IPR038770">
    <property type="entry name" value="Na+/solute_symporter_sf"/>
</dbReference>
<feature type="transmembrane region" description="Helical" evidence="10">
    <location>
        <begin position="36"/>
        <end position="55"/>
    </location>
</feature>
<keyword evidence="7" id="KW-0406">Ion transport</keyword>
<evidence type="ECO:0000256" key="3">
    <source>
        <dbReference type="ARBA" id="ARBA00022449"/>
    </source>
</evidence>
<dbReference type="GO" id="GO:0015297">
    <property type="term" value="F:antiporter activity"/>
    <property type="evidence" value="ECO:0007669"/>
    <property type="project" value="UniProtKB-KW"/>
</dbReference>
<dbReference type="GO" id="GO:1902600">
    <property type="term" value="P:proton transmembrane transport"/>
    <property type="evidence" value="ECO:0007669"/>
    <property type="project" value="InterPro"/>
</dbReference>
<evidence type="ECO:0000256" key="1">
    <source>
        <dbReference type="ARBA" id="ARBA00004141"/>
    </source>
</evidence>
<evidence type="ECO:0000259" key="11">
    <source>
        <dbReference type="Pfam" id="PF00999"/>
    </source>
</evidence>
<evidence type="ECO:0000256" key="4">
    <source>
        <dbReference type="ARBA" id="ARBA00022692"/>
    </source>
</evidence>
<dbReference type="GO" id="GO:0016020">
    <property type="term" value="C:membrane"/>
    <property type="evidence" value="ECO:0007669"/>
    <property type="project" value="UniProtKB-SubCell"/>
</dbReference>
<evidence type="ECO:0000313" key="12">
    <source>
        <dbReference type="EMBL" id="HII74659.1"/>
    </source>
</evidence>
<dbReference type="GO" id="GO:0006814">
    <property type="term" value="P:sodium ion transport"/>
    <property type="evidence" value="ECO:0007669"/>
    <property type="project" value="UniProtKB-KW"/>
</dbReference>
<accession>A0A832WTS6</accession>
<feature type="transmembrane region" description="Helical" evidence="10">
    <location>
        <begin position="273"/>
        <end position="291"/>
    </location>
</feature>
<comment type="subcellular location">
    <subcellularLocation>
        <location evidence="1">Membrane</location>
        <topology evidence="1">Multi-pass membrane protein</topology>
    </subcellularLocation>
</comment>
<keyword evidence="9" id="KW-0739">Sodium transport</keyword>
<dbReference type="Pfam" id="PF00999">
    <property type="entry name" value="Na_H_Exchanger"/>
    <property type="match status" value="1"/>
</dbReference>
<feature type="transmembrane region" description="Helical" evidence="10">
    <location>
        <begin position="99"/>
        <end position="124"/>
    </location>
</feature>
<protein>
    <submittedName>
        <fullName evidence="12">Cation:proton antiporter</fullName>
    </submittedName>
</protein>
<evidence type="ECO:0000256" key="9">
    <source>
        <dbReference type="ARBA" id="ARBA00023201"/>
    </source>
</evidence>
<name>A0A832WTS6_9CREN</name>
<feature type="transmembrane region" description="Helical" evidence="10">
    <location>
        <begin position="372"/>
        <end position="390"/>
    </location>
</feature>
<evidence type="ECO:0000256" key="7">
    <source>
        <dbReference type="ARBA" id="ARBA00023065"/>
    </source>
</evidence>
<dbReference type="AlphaFoldDB" id="A0A832WTS6"/>
<feature type="domain" description="Cation/H+ exchanger transmembrane" evidence="11">
    <location>
        <begin position="24"/>
        <end position="391"/>
    </location>
</feature>
<sequence length="399" mass="43454">MNTNDIVILTLLELSILLTASQTVRLLTQKYYLPSIFAELLVGIILSPYAVGGIINEVFNVHLFDINSYLTLFANFSVILLIFAAGLSHGYKNLKSSGLLGFLAATFGAVIPTILVYFTFGIIYPSQVSALMGAASAATSLAATSSIIEDFKLYRRNFARIVISAAAIDDVVSLIILSVVLEILSIKILSFITIFYNISLTIISWVIVLFLSIIIIPRILKYIRDDLVNDVSLVILFLVVFLMILLGFEPIIAAFIVGIAVAESVKSSRITSFTSSLLAIFGPVFFIYVGMETPISIFINVDDVLLGLLMTFLAIIGKIAGIFPFAFLYTKDLKESFLASVGMLPRGEVGLIIATLGLSSAILDVNQFSQVVIMALLTTLIGGSLFSYLVRKWILEHSA</sequence>
<dbReference type="EMBL" id="DUJO01000051">
    <property type="protein sequence ID" value="HII74659.1"/>
    <property type="molecule type" value="Genomic_DNA"/>
</dbReference>
<evidence type="ECO:0000256" key="10">
    <source>
        <dbReference type="SAM" id="Phobius"/>
    </source>
</evidence>
<keyword evidence="5 10" id="KW-1133">Transmembrane helix</keyword>
<keyword evidence="8 10" id="KW-0472">Membrane</keyword>
<dbReference type="GeneID" id="1458586"/>
<feature type="transmembrane region" description="Helical" evidence="10">
    <location>
        <begin position="202"/>
        <end position="220"/>
    </location>
</feature>
<evidence type="ECO:0000256" key="5">
    <source>
        <dbReference type="ARBA" id="ARBA00022989"/>
    </source>
</evidence>
<proteinExistence type="predicted"/>
<keyword evidence="2" id="KW-0813">Transport</keyword>
<evidence type="ECO:0000256" key="2">
    <source>
        <dbReference type="ARBA" id="ARBA00022448"/>
    </source>
</evidence>
<dbReference type="PANTHER" id="PTHR43562">
    <property type="entry name" value="NAPA-TYPE SODIUM/HYDROGEN ANTIPORTER"/>
    <property type="match status" value="1"/>
</dbReference>
<dbReference type="InterPro" id="IPR006153">
    <property type="entry name" value="Cation/H_exchanger_TM"/>
</dbReference>
<feature type="transmembrane region" description="Helical" evidence="10">
    <location>
        <begin position="303"/>
        <end position="329"/>
    </location>
</feature>
<keyword evidence="3" id="KW-0050">Antiport</keyword>
<gene>
    <name evidence="12" type="ORF">HA332_09880</name>
</gene>
<organism evidence="12 13">
    <name type="scientific">Sulfurisphaera tokodaii</name>
    <dbReference type="NCBI Taxonomy" id="111955"/>
    <lineage>
        <taxon>Archaea</taxon>
        <taxon>Thermoproteota</taxon>
        <taxon>Thermoprotei</taxon>
        <taxon>Sulfolobales</taxon>
        <taxon>Sulfolobaceae</taxon>
        <taxon>Sulfurisphaera</taxon>
    </lineage>
</organism>
<reference evidence="12" key="1">
    <citation type="journal article" date="2020" name="bioRxiv">
        <title>A rank-normalized archaeal taxonomy based on genome phylogeny resolves widespread incomplete and uneven classifications.</title>
        <authorList>
            <person name="Rinke C."/>
            <person name="Chuvochina M."/>
            <person name="Mussig A.J."/>
            <person name="Chaumeil P.-A."/>
            <person name="Waite D.W."/>
            <person name="Whitman W.B."/>
            <person name="Parks D.H."/>
            <person name="Hugenholtz P."/>
        </authorList>
    </citation>
    <scope>NUCLEOTIDE SEQUENCE</scope>
    <source>
        <strain evidence="12">UBA8838</strain>
    </source>
</reference>
<comment type="caution">
    <text evidence="12">The sequence shown here is derived from an EMBL/GenBank/DDBJ whole genome shotgun (WGS) entry which is preliminary data.</text>
</comment>
<keyword evidence="4 10" id="KW-0812">Transmembrane</keyword>
<evidence type="ECO:0000313" key="13">
    <source>
        <dbReference type="Proteomes" id="UP000646844"/>
    </source>
</evidence>